<dbReference type="SUPFAM" id="SSF89095">
    <property type="entry name" value="GatB/YqeY motif"/>
    <property type="match status" value="1"/>
</dbReference>
<comment type="caution">
    <text evidence="2">The sequence shown here is derived from an EMBL/GenBank/DDBJ whole genome shotgun (WGS) entry which is preliminary data.</text>
</comment>
<evidence type="ECO:0000313" key="2">
    <source>
        <dbReference type="EMBL" id="KFH43719.1"/>
    </source>
</evidence>
<dbReference type="PANTHER" id="PTHR28055">
    <property type="entry name" value="ALTERED INHERITANCE OF MITOCHONDRIA PROTEIN 41, MITOCHONDRIAL"/>
    <property type="match status" value="1"/>
</dbReference>
<dbReference type="Gene3D" id="1.10.1510.10">
    <property type="entry name" value="Uncharacterised protein YqeY/AIM41 PF09424, N-terminal domain"/>
    <property type="match status" value="1"/>
</dbReference>
<comment type="similarity">
    <text evidence="1">Belongs to the AIM41 family.</text>
</comment>
<name>A0A086T2Y7_HAPC1</name>
<dbReference type="OrthoDB" id="538640at2759"/>
<keyword evidence="1" id="KW-0496">Mitochondrion</keyword>
<dbReference type="AlphaFoldDB" id="A0A086T2Y7"/>
<gene>
    <name evidence="1" type="primary">AIM41</name>
    <name evidence="2" type="ORF">ACRE_055460</name>
</gene>
<organism evidence="2 3">
    <name type="scientific">Hapsidospora chrysogenum (strain ATCC 11550 / CBS 779.69 / DSM 880 / IAM 14645 / JCM 23072 / IMI 49137)</name>
    <name type="common">Acremonium chrysogenum</name>
    <dbReference type="NCBI Taxonomy" id="857340"/>
    <lineage>
        <taxon>Eukaryota</taxon>
        <taxon>Fungi</taxon>
        <taxon>Dikarya</taxon>
        <taxon>Ascomycota</taxon>
        <taxon>Pezizomycotina</taxon>
        <taxon>Sordariomycetes</taxon>
        <taxon>Hypocreomycetidae</taxon>
        <taxon>Hypocreales</taxon>
        <taxon>Bionectriaceae</taxon>
        <taxon>Hapsidospora</taxon>
    </lineage>
</organism>
<dbReference type="STRING" id="857340.A0A086T2Y7"/>
<evidence type="ECO:0000313" key="3">
    <source>
        <dbReference type="Proteomes" id="UP000029964"/>
    </source>
</evidence>
<proteinExistence type="inferred from homology"/>
<dbReference type="Pfam" id="PF09424">
    <property type="entry name" value="YqeY"/>
    <property type="match status" value="1"/>
</dbReference>
<dbReference type="GO" id="GO:0005739">
    <property type="term" value="C:mitochondrion"/>
    <property type="evidence" value="ECO:0007669"/>
    <property type="project" value="UniProtKB-SubCell"/>
</dbReference>
<dbReference type="InterPro" id="IPR003789">
    <property type="entry name" value="Asn/Gln_tRNA_amidoTrase-B-like"/>
</dbReference>
<sequence length="205" mass="22660">MASRTPMRLFRAAQCSAPTRFVRPHACQITHRFYSTGAEADSPPPAVPFLGTIKGELKNAMRAKDAPRLAVLRAIISADLNASKTKQPFRTDVQLVKAITKMRRVAEESAAEAKQAGREDLVEKSLEEARLLAEYEQMSGVKSVSEEELRPIVAREVELAVKEGDGKKTLVADVMNRVRKALGAKNYDNKVLVDIVKDTIKEKSN</sequence>
<dbReference type="PANTHER" id="PTHR28055:SF1">
    <property type="entry name" value="ALTERED INHERITANCE OF MITOCHONDRIA PROTEIN 41, MITOCHONDRIAL"/>
    <property type="match status" value="1"/>
</dbReference>
<reference evidence="3" key="1">
    <citation type="journal article" date="2014" name="Genome Announc.">
        <title>Genome sequence and annotation of Acremonium chrysogenum, producer of the beta-lactam antibiotic cephalosporin C.</title>
        <authorList>
            <person name="Terfehr D."/>
            <person name="Dahlmann T.A."/>
            <person name="Specht T."/>
            <person name="Zadra I."/>
            <person name="Kuernsteiner H."/>
            <person name="Kueck U."/>
        </authorList>
    </citation>
    <scope>NUCLEOTIDE SEQUENCE [LARGE SCALE GENOMIC DNA]</scope>
    <source>
        <strain evidence="3">ATCC 11550 / CBS 779.69 / DSM 880 / IAM 14645 / JCM 23072 / IMI 49137</strain>
    </source>
</reference>
<dbReference type="EMBL" id="JPKY01000063">
    <property type="protein sequence ID" value="KFH43719.1"/>
    <property type="molecule type" value="Genomic_DNA"/>
</dbReference>
<comment type="subcellular location">
    <subcellularLocation>
        <location evidence="1">Mitochondrion</location>
    </subcellularLocation>
</comment>
<evidence type="ECO:0000256" key="1">
    <source>
        <dbReference type="RuleBase" id="RU365099"/>
    </source>
</evidence>
<dbReference type="GO" id="GO:0016884">
    <property type="term" value="F:carbon-nitrogen ligase activity, with glutamine as amido-N-donor"/>
    <property type="evidence" value="ECO:0007669"/>
    <property type="project" value="UniProtKB-UniRule"/>
</dbReference>
<dbReference type="InterPro" id="IPR042184">
    <property type="entry name" value="YqeY/Aim41_N"/>
</dbReference>
<dbReference type="InterPro" id="IPR019004">
    <property type="entry name" value="YqeY/Aim41"/>
</dbReference>
<dbReference type="Proteomes" id="UP000029964">
    <property type="component" value="Unassembled WGS sequence"/>
</dbReference>
<dbReference type="HOGENOM" id="CLU_079430_0_0_1"/>
<keyword evidence="3" id="KW-1185">Reference proteome</keyword>
<protein>
    <recommendedName>
        <fullName evidence="1">Altered inheritance of mitochondria protein 41</fullName>
    </recommendedName>
</protein>
<accession>A0A086T2Y7</accession>